<evidence type="ECO:0000313" key="1">
    <source>
        <dbReference type="EMBL" id="WOG86737.1"/>
    </source>
</evidence>
<reference evidence="1" key="1">
    <citation type="journal article" date="2016" name="Nat. Genet.">
        <title>A high-quality carrot genome assembly provides new insights into carotenoid accumulation and asterid genome evolution.</title>
        <authorList>
            <person name="Iorizzo M."/>
            <person name="Ellison S."/>
            <person name="Senalik D."/>
            <person name="Zeng P."/>
            <person name="Satapoomin P."/>
            <person name="Huang J."/>
            <person name="Bowman M."/>
            <person name="Iovene M."/>
            <person name="Sanseverino W."/>
            <person name="Cavagnaro P."/>
            <person name="Yildiz M."/>
            <person name="Macko-Podgorni A."/>
            <person name="Moranska E."/>
            <person name="Grzebelus E."/>
            <person name="Grzebelus D."/>
            <person name="Ashrafi H."/>
            <person name="Zheng Z."/>
            <person name="Cheng S."/>
            <person name="Spooner D."/>
            <person name="Van Deynze A."/>
            <person name="Simon P."/>
        </authorList>
    </citation>
    <scope>NUCLEOTIDE SEQUENCE</scope>
    <source>
        <tissue evidence="1">Leaf</tissue>
    </source>
</reference>
<dbReference type="AlphaFoldDB" id="A0AAF0WB80"/>
<dbReference type="EMBL" id="CP093344">
    <property type="protein sequence ID" value="WOG86737.1"/>
    <property type="molecule type" value="Genomic_DNA"/>
</dbReference>
<sequence length="728" mass="81755">MSFHGFPQVIDDSYISHPYNGLEELTNPEVGYKWHQSECSSDLPVMNLASPTSCYPGAYYFPQHQVSNPGLYYSHEYEPPPTVTSKSYASDIYAYQMFDTSSEREYVFANDNFDTTSTIASLYTLTCHTLSTGQPYYALELASSITAPCPNVASSIELFSVLNNHEFGEEFTNINEVVNSVSVLVKTDGSKECGDGRSMVVGGNDEDRRLRGNLLENNINLGEVIKDDNNEKNEVKSDVEEIENDIDDVFGDGSLTDLTRTVNCSEKLTNICDDLFVMDNFRIHQNSSSITDYVEDFMYVKNRAELIFKRKFDDDLLSYCFVEGLKEDLRDALELWAPRTLQEAIILAKYKELLLEESLMVVNVVMKCEKGPVTNYCVKNLSARLHKDEKPMVAEELPAMVNNKRQTPNDHMLQTIKKLTSTIYSVDLGINSGNIGEDNVLIFDPGGNSHNAHEARIINLFKEIIVKKGCEDDEGGEQRDNCSKIRSSLVEELNVMLKATKMCLAFEVAGITLFSVTRSDLLSGAISGDKFFGFMLAGNFGFKEVLSYAIECSAFILLYQALLEKLQTCVQHSNNTATEVFTRDQLGRLLNRIHGLRGGIVRFKVPISKKMASAWHWCEITLVFDPGNLFINGAILVKLVAATMDELEILFNNNISQAPGHTPWTWTAVFASGIIECDETVYTWVQQHNYLVSSIARRMASAWYWSIVILVFDPGDFNYSHPGDLSCC</sequence>
<evidence type="ECO:0000313" key="2">
    <source>
        <dbReference type="Proteomes" id="UP000077755"/>
    </source>
</evidence>
<dbReference type="Proteomes" id="UP000077755">
    <property type="component" value="Chromosome 2"/>
</dbReference>
<name>A0AAF0WB80_DAUCS</name>
<keyword evidence="2" id="KW-1185">Reference proteome</keyword>
<gene>
    <name evidence="1" type="ORF">DCAR_0205955</name>
</gene>
<organism evidence="1 2">
    <name type="scientific">Daucus carota subsp. sativus</name>
    <name type="common">Carrot</name>
    <dbReference type="NCBI Taxonomy" id="79200"/>
    <lineage>
        <taxon>Eukaryota</taxon>
        <taxon>Viridiplantae</taxon>
        <taxon>Streptophyta</taxon>
        <taxon>Embryophyta</taxon>
        <taxon>Tracheophyta</taxon>
        <taxon>Spermatophyta</taxon>
        <taxon>Magnoliopsida</taxon>
        <taxon>eudicotyledons</taxon>
        <taxon>Gunneridae</taxon>
        <taxon>Pentapetalae</taxon>
        <taxon>asterids</taxon>
        <taxon>campanulids</taxon>
        <taxon>Apiales</taxon>
        <taxon>Apiaceae</taxon>
        <taxon>Apioideae</taxon>
        <taxon>Scandiceae</taxon>
        <taxon>Daucinae</taxon>
        <taxon>Daucus</taxon>
        <taxon>Daucus sect. Daucus</taxon>
    </lineage>
</organism>
<protein>
    <submittedName>
        <fullName evidence="1">Uncharacterized protein</fullName>
    </submittedName>
</protein>
<reference evidence="1" key="2">
    <citation type="submission" date="2022-03" db="EMBL/GenBank/DDBJ databases">
        <title>Draft title - Genomic analysis of global carrot germplasm unveils the trajectory of domestication and the origin of high carotenoid orange carrot.</title>
        <authorList>
            <person name="Iorizzo M."/>
            <person name="Ellison S."/>
            <person name="Senalik D."/>
            <person name="Macko-Podgorni A."/>
            <person name="Grzebelus D."/>
            <person name="Bostan H."/>
            <person name="Rolling W."/>
            <person name="Curaba J."/>
            <person name="Simon P."/>
        </authorList>
    </citation>
    <scope>NUCLEOTIDE SEQUENCE</scope>
    <source>
        <tissue evidence="1">Leaf</tissue>
    </source>
</reference>
<proteinExistence type="predicted"/>
<accession>A0AAF0WB80</accession>